<organism evidence="1 2">
    <name type="scientific">Antarcticirhabdus aurantiaca</name>
    <dbReference type="NCBI Taxonomy" id="2606717"/>
    <lineage>
        <taxon>Bacteria</taxon>
        <taxon>Pseudomonadati</taxon>
        <taxon>Pseudomonadota</taxon>
        <taxon>Alphaproteobacteria</taxon>
        <taxon>Hyphomicrobiales</taxon>
        <taxon>Aurantimonadaceae</taxon>
        <taxon>Antarcticirhabdus</taxon>
    </lineage>
</organism>
<evidence type="ECO:0000313" key="1">
    <source>
        <dbReference type="EMBL" id="WAJ29413.1"/>
    </source>
</evidence>
<evidence type="ECO:0000313" key="2">
    <source>
        <dbReference type="Proteomes" id="UP001163223"/>
    </source>
</evidence>
<dbReference type="EMBL" id="CP113520">
    <property type="protein sequence ID" value="WAJ29413.1"/>
    <property type="molecule type" value="Genomic_DNA"/>
</dbReference>
<proteinExistence type="predicted"/>
<reference evidence="1" key="1">
    <citation type="submission" date="2022-11" db="EMBL/GenBank/DDBJ databases">
        <title>beta-Carotene-producing bacterium, Jeongeuplla avenae sp. nov., alleviates the salt stress of Arabidopsis seedlings.</title>
        <authorList>
            <person name="Jiang L."/>
            <person name="Lee J."/>
        </authorList>
    </citation>
    <scope>NUCLEOTIDE SEQUENCE</scope>
    <source>
        <strain evidence="1">DY_R2A_6</strain>
    </source>
</reference>
<keyword evidence="2" id="KW-1185">Reference proteome</keyword>
<sequence length="156" mass="15642">MAVAIATSAEAKALLSPSFAKGVFVADASEAGVARLYHVLLDRAPDAGGLQTFAALVEAGGGGLAGEAARLLQVAASILASPEYASKHAGESAAAFVADLYADALGRAPDAGGQAFYLDALSQGASRAEIALAFAQSPEARVHLVGQVELEQYLAA</sequence>
<dbReference type="Proteomes" id="UP001163223">
    <property type="component" value="Chromosome"/>
</dbReference>
<accession>A0ACD4NRT9</accession>
<gene>
    <name evidence="1" type="ORF">OXU80_04020</name>
</gene>
<protein>
    <submittedName>
        <fullName evidence="1">DUF4214 domain-containing protein</fullName>
    </submittedName>
</protein>
<name>A0ACD4NRT9_9HYPH</name>